<dbReference type="EC" id="5.4.2.11" evidence="2"/>
<dbReference type="AlphaFoldDB" id="A0A3S9YMU1"/>
<protein>
    <recommendedName>
        <fullName evidence="2">phosphoglycerate mutase (2,3-diphosphoglycerate-dependent)</fullName>
        <ecNumber evidence="2">5.4.2.11</ecNumber>
    </recommendedName>
</protein>
<proteinExistence type="inferred from homology"/>
<dbReference type="InterPro" id="IPR029033">
    <property type="entry name" value="His_PPase_superfam"/>
</dbReference>
<dbReference type="SUPFAM" id="SSF53254">
    <property type="entry name" value="Phosphoglycerate mutase-like"/>
    <property type="match status" value="1"/>
</dbReference>
<evidence type="ECO:0000256" key="4">
    <source>
        <dbReference type="ARBA" id="ARBA00023235"/>
    </source>
</evidence>
<evidence type="ECO:0000256" key="1">
    <source>
        <dbReference type="ARBA" id="ARBA00006717"/>
    </source>
</evidence>
<dbReference type="PANTHER" id="PTHR11931">
    <property type="entry name" value="PHOSPHOGLYCERATE MUTASE"/>
    <property type="match status" value="1"/>
</dbReference>
<comment type="similarity">
    <text evidence="1">Belongs to the phosphoglycerate mutase family. BPG-dependent PGAM subfamily.</text>
</comment>
<dbReference type="InterPro" id="IPR005952">
    <property type="entry name" value="Phosphogly_mut1"/>
</dbReference>
<dbReference type="GO" id="GO:0006096">
    <property type="term" value="P:glycolytic process"/>
    <property type="evidence" value="ECO:0007669"/>
    <property type="project" value="UniProtKB-KW"/>
</dbReference>
<evidence type="ECO:0000256" key="3">
    <source>
        <dbReference type="ARBA" id="ARBA00023152"/>
    </source>
</evidence>
<dbReference type="Gene3D" id="3.40.50.1240">
    <property type="entry name" value="Phosphoglycerate mutase-like"/>
    <property type="match status" value="1"/>
</dbReference>
<name>A0A3S9YMU1_9ACTN</name>
<sequence length="273" mass="29660">MLRMSHSGPQGPAPATRRPEPLCLFCQIRPTPRRALAPGIEGARMAPRTELTLAVVRHAESTENATKPTFYRDPRPWTGAAAHALSRDLVGLTPRGFEQCLWLRRTLPELLGPAPAVRTSQYRRSQDTAALALPGLPSEVTAALNEQHYGDATYMTKRELFATYPEGADDRRLRKHLWTPPGECGESLAGGVLRRASNFVATLAALASTAAAGAVVAVTHHTAILALRTLLEGRPVTELVDEARRRKTPNAAVLLYRLRNGHFEAVGGAEPDC</sequence>
<organism evidence="5 6">
    <name type="scientific">Streptomyces lydicus</name>
    <dbReference type="NCBI Taxonomy" id="47763"/>
    <lineage>
        <taxon>Bacteria</taxon>
        <taxon>Bacillati</taxon>
        <taxon>Actinomycetota</taxon>
        <taxon>Actinomycetes</taxon>
        <taxon>Kitasatosporales</taxon>
        <taxon>Streptomycetaceae</taxon>
        <taxon>Streptomyces</taxon>
    </lineage>
</organism>
<evidence type="ECO:0000313" key="5">
    <source>
        <dbReference type="EMBL" id="AZS76144.1"/>
    </source>
</evidence>
<evidence type="ECO:0000313" key="6">
    <source>
        <dbReference type="Proteomes" id="UP000275579"/>
    </source>
</evidence>
<reference evidence="5 6" key="1">
    <citation type="submission" date="2018-04" db="EMBL/GenBank/DDBJ databases">
        <title>Complete genome sequences of Streptomyces lydicus strain WYEC and characterization of antagonistic properties of biological control agents.</title>
        <authorList>
            <person name="Mariita R.M."/>
            <person name="Sello J.K."/>
        </authorList>
    </citation>
    <scope>NUCLEOTIDE SEQUENCE [LARGE SCALE GENOMIC DNA]</scope>
    <source>
        <strain evidence="5 6">WYEC 108</strain>
    </source>
</reference>
<dbReference type="Pfam" id="PF00300">
    <property type="entry name" value="His_Phos_1"/>
    <property type="match status" value="1"/>
</dbReference>
<dbReference type="EMBL" id="CP029042">
    <property type="protein sequence ID" value="AZS76144.1"/>
    <property type="molecule type" value="Genomic_DNA"/>
</dbReference>
<gene>
    <name evidence="5" type="ORF">DDE74_39605</name>
</gene>
<keyword evidence="4" id="KW-0413">Isomerase</keyword>
<dbReference type="InterPro" id="IPR013078">
    <property type="entry name" value="His_Pase_superF_clade-1"/>
</dbReference>
<evidence type="ECO:0000256" key="2">
    <source>
        <dbReference type="ARBA" id="ARBA00012028"/>
    </source>
</evidence>
<keyword evidence="3" id="KW-0324">Glycolysis</keyword>
<dbReference type="GO" id="GO:0004619">
    <property type="term" value="F:phosphoglycerate mutase activity"/>
    <property type="evidence" value="ECO:0007669"/>
    <property type="project" value="UniProtKB-EC"/>
</dbReference>
<accession>A0A3S9YMU1</accession>
<dbReference type="Proteomes" id="UP000275579">
    <property type="component" value="Chromosome"/>
</dbReference>